<reference evidence="2" key="1">
    <citation type="submission" date="2015-11" db="EMBL/GenBank/DDBJ databases">
        <title>De novo transcriptome assembly of four potential Pierce s Disease insect vectors from Arizona vineyards.</title>
        <authorList>
            <person name="Tassone E.E."/>
        </authorList>
    </citation>
    <scope>NUCLEOTIDE SEQUENCE</scope>
</reference>
<gene>
    <name evidence="2" type="ORF">g.4274</name>
</gene>
<feature type="non-terminal residue" evidence="2">
    <location>
        <position position="1"/>
    </location>
</feature>
<organism evidence="2">
    <name type="scientific">Homalodisca liturata</name>
    <dbReference type="NCBI Taxonomy" id="320908"/>
    <lineage>
        <taxon>Eukaryota</taxon>
        <taxon>Metazoa</taxon>
        <taxon>Ecdysozoa</taxon>
        <taxon>Arthropoda</taxon>
        <taxon>Hexapoda</taxon>
        <taxon>Insecta</taxon>
        <taxon>Pterygota</taxon>
        <taxon>Neoptera</taxon>
        <taxon>Paraneoptera</taxon>
        <taxon>Hemiptera</taxon>
        <taxon>Auchenorrhyncha</taxon>
        <taxon>Membracoidea</taxon>
        <taxon>Cicadellidae</taxon>
        <taxon>Cicadellinae</taxon>
        <taxon>Proconiini</taxon>
        <taxon>Homalodisca</taxon>
    </lineage>
</organism>
<name>A0A1B6JI08_9HEMI</name>
<feature type="non-terminal residue" evidence="2">
    <location>
        <position position="126"/>
    </location>
</feature>
<accession>A0A1B6JI08</accession>
<evidence type="ECO:0000256" key="1">
    <source>
        <dbReference type="SAM" id="MobiDB-lite"/>
    </source>
</evidence>
<evidence type="ECO:0000313" key="2">
    <source>
        <dbReference type="EMBL" id="JAS98891.1"/>
    </source>
</evidence>
<sequence length="126" mass="14255">SDLQQQTDDVPGNCESRLSLEDAGDGSVTGEDVTEYFPEFLPLPDPRHKNGRDEDSGCCWWKTIRNCMCPWFVRREQSYPAQTSSCWKFRDGSGDDNLYMYFPCSAPLETSLPVYIPPAQPVVPNP</sequence>
<protein>
    <submittedName>
        <fullName evidence="2">Uncharacterized protein</fullName>
    </submittedName>
</protein>
<dbReference type="AlphaFoldDB" id="A0A1B6JI08"/>
<feature type="region of interest" description="Disordered" evidence="1">
    <location>
        <begin position="1"/>
        <end position="31"/>
    </location>
</feature>
<dbReference type="EMBL" id="GECU01008815">
    <property type="protein sequence ID" value="JAS98891.1"/>
    <property type="molecule type" value="Transcribed_RNA"/>
</dbReference>
<proteinExistence type="predicted"/>